<dbReference type="Proteomes" id="UP001222275">
    <property type="component" value="Chromosome"/>
</dbReference>
<evidence type="ECO:0000313" key="4">
    <source>
        <dbReference type="EMBL" id="WEJ62876.1"/>
    </source>
</evidence>
<dbReference type="Pfam" id="PF01627">
    <property type="entry name" value="Hpt"/>
    <property type="match status" value="1"/>
</dbReference>
<reference evidence="4 5" key="1">
    <citation type="submission" date="2022-06" db="EMBL/GenBank/DDBJ databases">
        <title>Thiomicrohabdus sp. nov, an obligately chemolithoautotrophic, sulfur-oxidizing bacterium isolated from beach of Guanyin Mountain. Amoy.</title>
        <authorList>
            <person name="Zhu H."/>
        </authorList>
    </citation>
    <scope>NUCLEOTIDE SEQUENCE [LARGE SCALE GENOMIC DNA]</scope>
    <source>
        <strain evidence="4 5">XGS-01</strain>
    </source>
</reference>
<protein>
    <submittedName>
        <fullName evidence="4">Hpt domain-containing protein</fullName>
    </submittedName>
</protein>
<feature type="modified residue" description="Phosphohistidine" evidence="2">
    <location>
        <position position="54"/>
    </location>
</feature>
<dbReference type="CDD" id="cd00088">
    <property type="entry name" value="HPT"/>
    <property type="match status" value="1"/>
</dbReference>
<gene>
    <name evidence="4" type="ORF">NR989_01125</name>
</gene>
<dbReference type="InterPro" id="IPR036641">
    <property type="entry name" value="HPT_dom_sf"/>
</dbReference>
<keyword evidence="1" id="KW-0902">Two-component regulatory system</keyword>
<feature type="domain" description="HPt" evidence="3">
    <location>
        <begin position="15"/>
        <end position="108"/>
    </location>
</feature>
<proteinExistence type="predicted"/>
<keyword evidence="2" id="KW-0597">Phosphoprotein</keyword>
<dbReference type="RefSeq" id="WP_275595133.1">
    <property type="nucleotide sequence ID" value="NZ_CP102381.1"/>
</dbReference>
<organism evidence="4 5">
    <name type="scientific">Thiomicrorhabdus lithotrophica</name>
    <dbReference type="NCBI Taxonomy" id="2949997"/>
    <lineage>
        <taxon>Bacteria</taxon>
        <taxon>Pseudomonadati</taxon>
        <taxon>Pseudomonadota</taxon>
        <taxon>Gammaproteobacteria</taxon>
        <taxon>Thiotrichales</taxon>
        <taxon>Piscirickettsiaceae</taxon>
        <taxon>Thiomicrorhabdus</taxon>
    </lineage>
</organism>
<dbReference type="EMBL" id="CP102381">
    <property type="protein sequence ID" value="WEJ62876.1"/>
    <property type="molecule type" value="Genomic_DNA"/>
</dbReference>
<sequence>MHVDIDNLDMLKDIIGEELTDVLNIYMETTPDIILKLQEAVATQSVSTVESQAHTLKGSAANIGANQLSMISAELEQKAKHSDMDSLPGLLSKIETESKAVELALADYIKTF</sequence>
<dbReference type="PROSITE" id="PS50894">
    <property type="entry name" value="HPT"/>
    <property type="match status" value="1"/>
</dbReference>
<evidence type="ECO:0000256" key="2">
    <source>
        <dbReference type="PROSITE-ProRule" id="PRU00110"/>
    </source>
</evidence>
<dbReference type="InterPro" id="IPR008207">
    <property type="entry name" value="Sig_transdc_His_kin_Hpt_dom"/>
</dbReference>
<evidence type="ECO:0000256" key="1">
    <source>
        <dbReference type="ARBA" id="ARBA00023012"/>
    </source>
</evidence>
<dbReference type="Gene3D" id="1.20.120.160">
    <property type="entry name" value="HPT domain"/>
    <property type="match status" value="1"/>
</dbReference>
<keyword evidence="5" id="KW-1185">Reference proteome</keyword>
<dbReference type="SMART" id="SM00073">
    <property type="entry name" value="HPT"/>
    <property type="match status" value="1"/>
</dbReference>
<dbReference type="SUPFAM" id="SSF47226">
    <property type="entry name" value="Histidine-containing phosphotransfer domain, HPT domain"/>
    <property type="match status" value="1"/>
</dbReference>
<evidence type="ECO:0000259" key="3">
    <source>
        <dbReference type="PROSITE" id="PS50894"/>
    </source>
</evidence>
<accession>A0ABY8CA75</accession>
<name>A0ABY8CA75_9GAMM</name>
<evidence type="ECO:0000313" key="5">
    <source>
        <dbReference type="Proteomes" id="UP001222275"/>
    </source>
</evidence>